<reference evidence="2" key="1">
    <citation type="journal article" date="2005" name="BMC Biol.">
        <title>The sequence of rice chromosomes 11 and 12, rich in disease resistance genes and recent gene duplications.</title>
        <authorList>
            <consortium name="The rice chromosomes 11 and 12 sequencing consortia"/>
        </authorList>
    </citation>
    <scope>NUCLEOTIDE SEQUENCE [LARGE SCALE GENOMIC DNA]</scope>
</reference>
<protein>
    <submittedName>
        <fullName evidence="2">Uncharacterized protein</fullName>
    </submittedName>
</protein>
<feature type="region of interest" description="Disordered" evidence="1">
    <location>
        <begin position="1"/>
        <end position="37"/>
    </location>
</feature>
<name>Q2QWP4_ORYSJ</name>
<dbReference type="AlphaFoldDB" id="Q2QWP4"/>
<evidence type="ECO:0000313" key="2">
    <source>
        <dbReference type="EMBL" id="ABA96013.1"/>
    </source>
</evidence>
<feature type="compositionally biased region" description="Basic and acidic residues" evidence="1">
    <location>
        <begin position="348"/>
        <end position="363"/>
    </location>
</feature>
<dbReference type="EMBL" id="DP000011">
    <property type="protein sequence ID" value="ABA96013.1"/>
    <property type="molecule type" value="Genomic_DNA"/>
</dbReference>
<feature type="compositionally biased region" description="Basic residues" evidence="1">
    <location>
        <begin position="28"/>
        <end position="37"/>
    </location>
</feature>
<evidence type="ECO:0000256" key="1">
    <source>
        <dbReference type="SAM" id="MobiDB-lite"/>
    </source>
</evidence>
<reference evidence="2" key="2">
    <citation type="submission" date="2005-04" db="EMBL/GenBank/DDBJ databases">
        <authorList>
            <person name="Buell C.R."/>
            <person name="Wing R.A."/>
            <person name="McCombie W.A."/>
            <person name="Ouyang S."/>
        </authorList>
    </citation>
    <scope>NUCLEOTIDE SEQUENCE</scope>
</reference>
<proteinExistence type="predicted"/>
<feature type="compositionally biased region" description="Low complexity" evidence="1">
    <location>
        <begin position="1"/>
        <end position="11"/>
    </location>
</feature>
<feature type="compositionally biased region" description="Basic and acidic residues" evidence="1">
    <location>
        <begin position="327"/>
        <end position="338"/>
    </location>
</feature>
<feature type="region of interest" description="Disordered" evidence="1">
    <location>
        <begin position="321"/>
        <end position="363"/>
    </location>
</feature>
<reference evidence="2" key="3">
    <citation type="submission" date="2006-01" db="EMBL/GenBank/DDBJ databases">
        <authorList>
            <person name="Buell R."/>
        </authorList>
    </citation>
    <scope>NUCLEOTIDE SEQUENCE</scope>
</reference>
<sequence>MEETRAAAAGGTRSGVQRARPCPAQPAGRRRPGLQHRHGTGVVQDVLHFFQQPRPRRLWRDHLIPHAPECDSVGGEERFDDAGDDASSFSWRPRECGGDDGDFLEIQLVRLVPVVLEDRVGEVEVLKVVEVDEEVALFRQLVRVLCENRELQFEKVYFDSLNYSPMLVAAFSVGMALRCRSHVVGAELFAHGEVAPRRLEDKREREMTPVVLTSTAMVMAEAVASEKLGGVGFRRRRQTPAAGAVGSCIEEEAPLDVGWRPVVSRAAADLTGRVSETMTAGSRTPCAAASGPKWFSAAARLNDEACSSGAWWSGRKRCGAAGGRRRAWAEKEEHGERGGRKKRKRKGEKGEGGGERKDKGGRG</sequence>
<organism evidence="2">
    <name type="scientific">Oryza sativa subsp. japonica</name>
    <name type="common">Rice</name>
    <dbReference type="NCBI Taxonomy" id="39947"/>
    <lineage>
        <taxon>Eukaryota</taxon>
        <taxon>Viridiplantae</taxon>
        <taxon>Streptophyta</taxon>
        <taxon>Embryophyta</taxon>
        <taxon>Tracheophyta</taxon>
        <taxon>Spermatophyta</taxon>
        <taxon>Magnoliopsida</taxon>
        <taxon>Liliopsida</taxon>
        <taxon>Poales</taxon>
        <taxon>Poaceae</taxon>
        <taxon>BOP clade</taxon>
        <taxon>Oryzoideae</taxon>
        <taxon>Oryzeae</taxon>
        <taxon>Oryzinae</taxon>
        <taxon>Oryza</taxon>
        <taxon>Oryza sativa</taxon>
    </lineage>
</organism>
<gene>
    <name evidence="2" type="ordered locus">LOC_Os12g08680</name>
</gene>
<accession>Q2QWP4</accession>